<feature type="region of interest" description="Disordered" evidence="1">
    <location>
        <begin position="158"/>
        <end position="190"/>
    </location>
</feature>
<proteinExistence type="predicted"/>
<dbReference type="Proteomes" id="UP000887575">
    <property type="component" value="Unassembled WGS sequence"/>
</dbReference>
<accession>A0AAF3F319</accession>
<keyword evidence="2" id="KW-1185">Reference proteome</keyword>
<dbReference type="AlphaFoldDB" id="A0AAF3F319"/>
<evidence type="ECO:0000256" key="1">
    <source>
        <dbReference type="SAM" id="MobiDB-lite"/>
    </source>
</evidence>
<dbReference type="WBParaSite" id="MBELARI_LOCUS20862">
    <property type="protein sequence ID" value="MBELARI_LOCUS20862"/>
    <property type="gene ID" value="MBELARI_LOCUS20862"/>
</dbReference>
<feature type="region of interest" description="Disordered" evidence="1">
    <location>
        <begin position="112"/>
        <end position="133"/>
    </location>
</feature>
<reference evidence="3" key="1">
    <citation type="submission" date="2024-02" db="UniProtKB">
        <authorList>
            <consortium name="WormBaseParasite"/>
        </authorList>
    </citation>
    <scope>IDENTIFICATION</scope>
</reference>
<feature type="compositionally biased region" description="Polar residues" evidence="1">
    <location>
        <begin position="60"/>
        <end position="89"/>
    </location>
</feature>
<evidence type="ECO:0000313" key="3">
    <source>
        <dbReference type="WBParaSite" id="MBELARI_LOCUS20862"/>
    </source>
</evidence>
<feature type="compositionally biased region" description="Acidic residues" evidence="1">
    <location>
        <begin position="181"/>
        <end position="190"/>
    </location>
</feature>
<name>A0AAF3F319_9BILA</name>
<evidence type="ECO:0000313" key="2">
    <source>
        <dbReference type="Proteomes" id="UP000887575"/>
    </source>
</evidence>
<organism evidence="2 3">
    <name type="scientific">Mesorhabditis belari</name>
    <dbReference type="NCBI Taxonomy" id="2138241"/>
    <lineage>
        <taxon>Eukaryota</taxon>
        <taxon>Metazoa</taxon>
        <taxon>Ecdysozoa</taxon>
        <taxon>Nematoda</taxon>
        <taxon>Chromadorea</taxon>
        <taxon>Rhabditida</taxon>
        <taxon>Rhabditina</taxon>
        <taxon>Rhabditomorpha</taxon>
        <taxon>Rhabditoidea</taxon>
        <taxon>Rhabditidae</taxon>
        <taxon>Mesorhabditinae</taxon>
        <taxon>Mesorhabditis</taxon>
    </lineage>
</organism>
<protein>
    <submittedName>
        <fullName evidence="3">Uncharacterized protein</fullName>
    </submittedName>
</protein>
<feature type="region of interest" description="Disordered" evidence="1">
    <location>
        <begin position="52"/>
        <end position="99"/>
    </location>
</feature>
<sequence length="368" mass="42460">MLFACKDCQKSFKFSQMTICVESVSKLSEQIKQRLVCEMCLGKHRLGAHSHFKLDHPENKSVNSEADQSTSSNRLRTRWNPTSNGNPSGTGFGRSNIPNSCKNKDLFNNGYAGSDERVLPRESPPPIYSAIARPSPQISNDFFRRNVEENGNFGLRRRDRSVARNGNAGRNTFKEPADVIDLGDESDSLDESPQINRRIEYDYKQIAYGDEAKKNAKLTHLKVTVPRTAIADNVYEFTIRNTTNRTMLIQIVHWQPHDSQEDNLSFEFPDKEKEEDDPQYKNSFEIESGKTGKVRIDFSAVEGVIREWSEKNDSSLFPYVFFRGLGRLYDDGRHDCMEWTIRFESDESGDWCPKFDRKKPKKHRFYKP</sequence>